<feature type="transmembrane region" description="Helical" evidence="1">
    <location>
        <begin position="116"/>
        <end position="136"/>
    </location>
</feature>
<evidence type="ECO:0000313" key="2">
    <source>
        <dbReference type="EMBL" id="KAF7682416.1"/>
    </source>
</evidence>
<protein>
    <submittedName>
        <fullName evidence="2">Uncharacterized protein</fullName>
    </submittedName>
</protein>
<reference evidence="2 3" key="1">
    <citation type="submission" date="2019-01" db="EMBL/GenBank/DDBJ databases">
        <title>Genomes sequencing and comparative genomics of infectious freshwater microsporidia, Cucumispora dikerogammari and Thelohania contejeani.</title>
        <authorList>
            <person name="Cormier A."/>
            <person name="Giraud I."/>
            <person name="Wattier R."/>
            <person name="Teixeira M."/>
            <person name="Grandjean F."/>
            <person name="Rigaud T."/>
            <person name="Cordaux R."/>
        </authorList>
    </citation>
    <scope>NUCLEOTIDE SEQUENCE [LARGE SCALE GENOMIC DNA]</scope>
    <source>
        <strain evidence="2">T1</strain>
        <tissue evidence="2">Spores</tissue>
    </source>
</reference>
<proteinExistence type="predicted"/>
<sequence length="139" mass="16596">MENKKIITIIYIISIIILTIYFYPPAIFDSSFEKEQKLLKLKYNDKIKNTKHIEYYTKIKVIINNYRHIRKANKYGLNIGELVDNYNLKNDGIVSRLYENISYNEDPIFLKYSLEYNLGIFLPVFLPIFINVLSVFRNI</sequence>
<comment type="caution">
    <text evidence="2">The sequence shown here is derived from an EMBL/GenBank/DDBJ whole genome shotgun (WGS) entry which is preliminary data.</text>
</comment>
<evidence type="ECO:0000256" key="1">
    <source>
        <dbReference type="SAM" id="Phobius"/>
    </source>
</evidence>
<keyword evidence="1" id="KW-0472">Membrane</keyword>
<dbReference type="EMBL" id="SBIQ01000268">
    <property type="protein sequence ID" value="KAF7682416.1"/>
    <property type="molecule type" value="Genomic_DNA"/>
</dbReference>
<keyword evidence="1" id="KW-1133">Transmembrane helix</keyword>
<organism evidence="2 3">
    <name type="scientific">Astathelohania contejeani</name>
    <dbReference type="NCBI Taxonomy" id="164912"/>
    <lineage>
        <taxon>Eukaryota</taxon>
        <taxon>Fungi</taxon>
        <taxon>Fungi incertae sedis</taxon>
        <taxon>Microsporidia</taxon>
        <taxon>Astathelohaniidae</taxon>
        <taxon>Astathelohania</taxon>
    </lineage>
</organism>
<gene>
    <name evidence="2" type="ORF">TCON_2354</name>
</gene>
<evidence type="ECO:0000313" key="3">
    <source>
        <dbReference type="Proteomes" id="UP001516464"/>
    </source>
</evidence>
<accession>A0ABQ7HW88</accession>
<name>A0ABQ7HW88_9MICR</name>
<keyword evidence="3" id="KW-1185">Reference proteome</keyword>
<feature type="transmembrane region" description="Helical" evidence="1">
    <location>
        <begin position="7"/>
        <end position="24"/>
    </location>
</feature>
<keyword evidence="1" id="KW-0812">Transmembrane</keyword>
<dbReference type="Proteomes" id="UP001516464">
    <property type="component" value="Unassembled WGS sequence"/>
</dbReference>